<protein>
    <submittedName>
        <fullName evidence="4">MshD_1 protein</fullName>
        <ecNumber evidence="4">2.3.1.189</ecNumber>
    </submittedName>
</protein>
<dbReference type="PATRIC" id="fig|294.125.peg.3505"/>
<dbReference type="GO" id="GO:0035447">
    <property type="term" value="F:mycothiol synthase activity"/>
    <property type="evidence" value="ECO:0007669"/>
    <property type="project" value="UniProtKB-EC"/>
</dbReference>
<dbReference type="PROSITE" id="PS51186">
    <property type="entry name" value="GNAT"/>
    <property type="match status" value="1"/>
</dbReference>
<dbReference type="RefSeq" id="WP_043049768.1">
    <property type="nucleotide sequence ID" value="NZ_JXCQ01000031.1"/>
</dbReference>
<feature type="domain" description="N-acetyltransferase" evidence="3">
    <location>
        <begin position="28"/>
        <end position="160"/>
    </location>
</feature>
<evidence type="ECO:0000256" key="1">
    <source>
        <dbReference type="ARBA" id="ARBA00022679"/>
    </source>
</evidence>
<comment type="caution">
    <text evidence="4">The sequence shown here is derived from an EMBL/GenBank/DDBJ whole genome shotgun (WGS) entry which is preliminary data.</text>
</comment>
<organism evidence="4 5">
    <name type="scientific">Pseudomonas fluorescens</name>
    <dbReference type="NCBI Taxonomy" id="294"/>
    <lineage>
        <taxon>Bacteria</taxon>
        <taxon>Pseudomonadati</taxon>
        <taxon>Pseudomonadota</taxon>
        <taxon>Gammaproteobacteria</taxon>
        <taxon>Pseudomonadales</taxon>
        <taxon>Pseudomonadaceae</taxon>
        <taxon>Pseudomonas</taxon>
    </lineage>
</organism>
<keyword evidence="2 4" id="KW-0012">Acyltransferase</keyword>
<dbReference type="SUPFAM" id="SSF55729">
    <property type="entry name" value="Acyl-CoA N-acyltransferases (Nat)"/>
    <property type="match status" value="1"/>
</dbReference>
<dbReference type="Pfam" id="PF00583">
    <property type="entry name" value="Acetyltransf_1"/>
    <property type="match status" value="1"/>
</dbReference>
<dbReference type="EMBL" id="JXCQ01000031">
    <property type="protein sequence ID" value="KIR21120.1"/>
    <property type="molecule type" value="Genomic_DNA"/>
</dbReference>
<evidence type="ECO:0000259" key="3">
    <source>
        <dbReference type="PROSITE" id="PS51186"/>
    </source>
</evidence>
<accession>A0A0D0TJV8</accession>
<dbReference type="Proteomes" id="UP000032210">
    <property type="component" value="Unassembled WGS sequence"/>
</dbReference>
<keyword evidence="1 4" id="KW-0808">Transferase</keyword>
<dbReference type="InterPro" id="IPR000182">
    <property type="entry name" value="GNAT_dom"/>
</dbReference>
<dbReference type="PANTHER" id="PTHR43420">
    <property type="entry name" value="ACETYLTRANSFERASE"/>
    <property type="match status" value="1"/>
</dbReference>
<sequence>MADYFQLLRRDLTGSLPAPQWPTDTRLDHYRDELAPAIHAVLRMTQDQGGGRVARLDEWRRQFVTNAEFDPTLCLVASNADGILGVAQCWTSAFIKNLCVHPCAQGQGLGRALLLQAFQMFKQRGEPYVDLKVLESNLRARQLYESAGMKFVLRDVLPKD</sequence>
<name>A0A0D0TJV8_PSEFL</name>
<dbReference type="PANTHER" id="PTHR43420:SF12">
    <property type="entry name" value="N-ACETYLTRANSFERASE DOMAIN-CONTAINING PROTEIN"/>
    <property type="match status" value="1"/>
</dbReference>
<dbReference type="EC" id="2.3.1.189" evidence="4"/>
<dbReference type="InterPro" id="IPR016181">
    <property type="entry name" value="Acyl_CoA_acyltransferase"/>
</dbReference>
<evidence type="ECO:0000313" key="5">
    <source>
        <dbReference type="Proteomes" id="UP000032210"/>
    </source>
</evidence>
<gene>
    <name evidence="4" type="primary">mshD_1</name>
    <name evidence="4" type="ORF">PFLU3_34180</name>
</gene>
<dbReference type="Gene3D" id="3.40.630.30">
    <property type="match status" value="1"/>
</dbReference>
<proteinExistence type="predicted"/>
<dbReference type="CDD" id="cd04301">
    <property type="entry name" value="NAT_SF"/>
    <property type="match status" value="1"/>
</dbReference>
<dbReference type="AlphaFoldDB" id="A0A0D0TJV8"/>
<dbReference type="InterPro" id="IPR050680">
    <property type="entry name" value="YpeA/RimI_acetyltransf"/>
</dbReference>
<reference evidence="4 5" key="1">
    <citation type="submission" date="2015-01" db="EMBL/GenBank/DDBJ databases">
        <title>Genome sequence of the beneficial rhizobacterium Pseudomonas fluorescens 2-79.</title>
        <authorList>
            <person name="Thuermer A."/>
            <person name="Daniel R."/>
        </authorList>
    </citation>
    <scope>NUCLEOTIDE SEQUENCE [LARGE SCALE GENOMIC DNA]</scope>
    <source>
        <strain evidence="4 5">2-79</strain>
    </source>
</reference>
<evidence type="ECO:0000313" key="4">
    <source>
        <dbReference type="EMBL" id="KIR21120.1"/>
    </source>
</evidence>
<evidence type="ECO:0000256" key="2">
    <source>
        <dbReference type="ARBA" id="ARBA00023315"/>
    </source>
</evidence>